<reference evidence="1 2" key="1">
    <citation type="journal article" date="2012" name="PLoS Pathog.">
        <title>Diverse lifestyles and strategies of plant pathogenesis encoded in the genomes of eighteen Dothideomycetes fungi.</title>
        <authorList>
            <person name="Ohm R.A."/>
            <person name="Feau N."/>
            <person name="Henrissat B."/>
            <person name="Schoch C.L."/>
            <person name="Horwitz B.A."/>
            <person name="Barry K.W."/>
            <person name="Condon B.J."/>
            <person name="Copeland A.C."/>
            <person name="Dhillon B."/>
            <person name="Glaser F."/>
            <person name="Hesse C.N."/>
            <person name="Kosti I."/>
            <person name="LaButti K."/>
            <person name="Lindquist E.A."/>
            <person name="Lucas S."/>
            <person name="Salamov A.A."/>
            <person name="Bradshaw R.E."/>
            <person name="Ciuffetti L."/>
            <person name="Hamelin R.C."/>
            <person name="Kema G.H.J."/>
            <person name="Lawrence C."/>
            <person name="Scott J.A."/>
            <person name="Spatafora J.W."/>
            <person name="Turgeon B.G."/>
            <person name="de Wit P.J.G.M."/>
            <person name="Zhong S."/>
            <person name="Goodwin S.B."/>
            <person name="Grigoriev I.V."/>
        </authorList>
    </citation>
    <scope>NUCLEOTIDE SEQUENCE [LARGE SCALE GENOMIC DNA]</scope>
    <source>
        <strain evidence="1 2">UAMH 10762</strain>
    </source>
</reference>
<accession>M2MVF3</accession>
<gene>
    <name evidence="1" type="ORF">BAUCODRAFT_190167</name>
</gene>
<evidence type="ECO:0000313" key="2">
    <source>
        <dbReference type="Proteomes" id="UP000011761"/>
    </source>
</evidence>
<proteinExistence type="predicted"/>
<dbReference type="GeneID" id="19109565"/>
<dbReference type="Proteomes" id="UP000011761">
    <property type="component" value="Unassembled WGS sequence"/>
</dbReference>
<dbReference type="AlphaFoldDB" id="M2MVF3"/>
<protein>
    <submittedName>
        <fullName evidence="1">Uncharacterized protein</fullName>
    </submittedName>
</protein>
<name>M2MVF3_BAUPA</name>
<dbReference type="KEGG" id="bcom:BAUCODRAFT_190167"/>
<dbReference type="HOGENOM" id="CLU_2084409_0_0_1"/>
<dbReference type="EMBL" id="KB445550">
    <property type="protein sequence ID" value="EMD00947.1"/>
    <property type="molecule type" value="Genomic_DNA"/>
</dbReference>
<organism evidence="1 2">
    <name type="scientific">Baudoinia panamericana (strain UAMH 10762)</name>
    <name type="common">Angels' share fungus</name>
    <name type="synonym">Baudoinia compniacensis (strain UAMH 10762)</name>
    <dbReference type="NCBI Taxonomy" id="717646"/>
    <lineage>
        <taxon>Eukaryota</taxon>
        <taxon>Fungi</taxon>
        <taxon>Dikarya</taxon>
        <taxon>Ascomycota</taxon>
        <taxon>Pezizomycotina</taxon>
        <taxon>Dothideomycetes</taxon>
        <taxon>Dothideomycetidae</taxon>
        <taxon>Mycosphaerellales</taxon>
        <taxon>Teratosphaeriaceae</taxon>
        <taxon>Baudoinia</taxon>
    </lineage>
</organism>
<keyword evidence="2" id="KW-1185">Reference proteome</keyword>
<sequence>MRENAHHGEQRQSRQEARDIDPRARFCWLTGDGSRMATAPAIPLLFHWPASCTGNSRQQQTVTTHVPIISSFRRCASSRSNSTFKPLSCSGNITASSFQHRSRAEVLVRQICRCLTT</sequence>
<dbReference type="RefSeq" id="XP_007672131.1">
    <property type="nucleotide sequence ID" value="XM_007673941.1"/>
</dbReference>
<evidence type="ECO:0000313" key="1">
    <source>
        <dbReference type="EMBL" id="EMD00947.1"/>
    </source>
</evidence>